<dbReference type="Gene3D" id="1.10.287.2900">
    <property type="match status" value="1"/>
</dbReference>
<dbReference type="PANTHER" id="PTHR21622">
    <property type="entry name" value="COILED-COIL-HELIX-COILED-COIL-HELIX DOMAIN CONTAINING 4"/>
    <property type="match status" value="1"/>
</dbReference>
<dbReference type="RefSeq" id="XP_022727184.1">
    <property type="nucleotide sequence ID" value="XM_022871449.1"/>
</dbReference>
<keyword evidence="9" id="KW-1015">Disulfide bond</keyword>
<dbReference type="InterPro" id="IPR039289">
    <property type="entry name" value="CHCHD4"/>
</dbReference>
<dbReference type="KEGG" id="dzi:111283061"/>
<evidence type="ECO:0000256" key="7">
    <source>
        <dbReference type="ARBA" id="ARBA00023128"/>
    </source>
</evidence>
<organism evidence="12 13">
    <name type="scientific">Durio zibethinus</name>
    <name type="common">Durian</name>
    <dbReference type="NCBI Taxonomy" id="66656"/>
    <lineage>
        <taxon>Eukaryota</taxon>
        <taxon>Viridiplantae</taxon>
        <taxon>Streptophyta</taxon>
        <taxon>Embryophyta</taxon>
        <taxon>Tracheophyta</taxon>
        <taxon>Spermatophyta</taxon>
        <taxon>Magnoliopsida</taxon>
        <taxon>eudicotyledons</taxon>
        <taxon>Gunneridae</taxon>
        <taxon>Pentapetalae</taxon>
        <taxon>rosids</taxon>
        <taxon>malvids</taxon>
        <taxon>Malvales</taxon>
        <taxon>Malvaceae</taxon>
        <taxon>Helicteroideae</taxon>
        <taxon>Durio</taxon>
    </lineage>
</organism>
<evidence type="ECO:0000256" key="4">
    <source>
        <dbReference type="ARBA" id="ARBA00022927"/>
    </source>
</evidence>
<dbReference type="Proteomes" id="UP000515121">
    <property type="component" value="Unplaced"/>
</dbReference>
<keyword evidence="8" id="KW-0576">Peroxisome</keyword>
<keyword evidence="7" id="KW-0496">Mitochondrion</keyword>
<evidence type="ECO:0000256" key="10">
    <source>
        <dbReference type="ARBA" id="ARBA00023284"/>
    </source>
</evidence>
<evidence type="ECO:0000313" key="12">
    <source>
        <dbReference type="Proteomes" id="UP000515121"/>
    </source>
</evidence>
<dbReference type="FunFam" id="1.10.287.2900:FF:000003">
    <property type="entry name" value="mitochondrial intermembrane space import and assembly protein 40"/>
    <property type="match status" value="1"/>
</dbReference>
<keyword evidence="4" id="KW-0653">Protein transport</keyword>
<evidence type="ECO:0000256" key="6">
    <source>
        <dbReference type="ARBA" id="ARBA00023010"/>
    </source>
</evidence>
<evidence type="ECO:0000256" key="2">
    <source>
        <dbReference type="ARBA" id="ARBA00004569"/>
    </source>
</evidence>
<evidence type="ECO:0000256" key="8">
    <source>
        <dbReference type="ARBA" id="ARBA00023140"/>
    </source>
</evidence>
<protein>
    <recommendedName>
        <fullName evidence="11">Mitochondrial intermembrane space import and assembly protein 40 homolog</fullName>
    </recommendedName>
</protein>
<comment type="subcellular location">
    <subcellularLocation>
        <location evidence="2">Mitochondrion intermembrane space</location>
    </subcellularLocation>
    <subcellularLocation>
        <location evidence="1">Peroxisome matrix</location>
    </subcellularLocation>
</comment>
<evidence type="ECO:0000256" key="9">
    <source>
        <dbReference type="ARBA" id="ARBA00023157"/>
    </source>
</evidence>
<evidence type="ECO:0000256" key="1">
    <source>
        <dbReference type="ARBA" id="ARBA00004253"/>
    </source>
</evidence>
<keyword evidence="6" id="KW-0811">Translocation</keyword>
<keyword evidence="10" id="KW-0676">Redox-active center</keyword>
<accession>A0A6P5XFQ4</accession>
<evidence type="ECO:0000256" key="11">
    <source>
        <dbReference type="ARBA" id="ARBA00067557"/>
    </source>
</evidence>
<dbReference type="GO" id="GO:0005758">
    <property type="term" value="C:mitochondrial intermembrane space"/>
    <property type="evidence" value="ECO:0007669"/>
    <property type="project" value="UniProtKB-SubCell"/>
</dbReference>
<name>A0A6P5XFQ4_DURZI</name>
<dbReference type="PANTHER" id="PTHR21622:SF0">
    <property type="entry name" value="COILED-COIL-HELIX-COILED-COIL-HELIX DOMAIN CONTAINING 4"/>
    <property type="match status" value="1"/>
</dbReference>
<dbReference type="GO" id="GO:0015035">
    <property type="term" value="F:protein-disulfide reductase activity"/>
    <property type="evidence" value="ECO:0007669"/>
    <property type="project" value="InterPro"/>
</dbReference>
<gene>
    <name evidence="13" type="primary">LOC111283061</name>
</gene>
<evidence type="ECO:0000256" key="3">
    <source>
        <dbReference type="ARBA" id="ARBA00022448"/>
    </source>
</evidence>
<dbReference type="AlphaFoldDB" id="A0A6P5XFQ4"/>
<keyword evidence="5" id="KW-0560">Oxidoreductase</keyword>
<dbReference type="GO" id="GO:0045041">
    <property type="term" value="P:protein import into mitochondrial intermembrane space"/>
    <property type="evidence" value="ECO:0007669"/>
    <property type="project" value="InterPro"/>
</dbReference>
<sequence>MDPVQSEVAAVAAINDKTRTQHPSSPTSMDSIIAEAAAYGNDENQSLDAQAQKALECPCVAELRNGACGVHFTEAFLCFLKSTAEEKGSDCVHPFVALQTCIKGRSSCVGSNSSLLNTETMSIFGSSSSAISPDYFGDEFGLPLPRCLMVKNKATTIQPKSIGLGNPGVTKAVLNELKNGFIKCMQMADSRESRRGEPALAPIMDGLLCLETFVISNLK</sequence>
<dbReference type="OrthoDB" id="7481291at2759"/>
<proteinExistence type="predicted"/>
<dbReference type="GO" id="GO:0005782">
    <property type="term" value="C:peroxisomal matrix"/>
    <property type="evidence" value="ECO:0007669"/>
    <property type="project" value="UniProtKB-SubCell"/>
</dbReference>
<dbReference type="GeneID" id="111283061"/>
<evidence type="ECO:0000313" key="13">
    <source>
        <dbReference type="RefSeq" id="XP_022727184.1"/>
    </source>
</evidence>
<keyword evidence="3" id="KW-0813">Transport</keyword>
<reference evidence="13" key="1">
    <citation type="submission" date="2025-08" db="UniProtKB">
        <authorList>
            <consortium name="RefSeq"/>
        </authorList>
    </citation>
    <scope>IDENTIFICATION</scope>
    <source>
        <tissue evidence="13">Fruit stalk</tissue>
    </source>
</reference>
<keyword evidence="12" id="KW-1185">Reference proteome</keyword>
<evidence type="ECO:0000256" key="5">
    <source>
        <dbReference type="ARBA" id="ARBA00023002"/>
    </source>
</evidence>